<evidence type="ECO:0000313" key="2">
    <source>
        <dbReference type="EMBL" id="KAJ5155522.1"/>
    </source>
</evidence>
<dbReference type="OrthoDB" id="5334244at2759"/>
<sequence length="126" mass="14104">MASLLRLQARFQGPKTLRSSNRPLFLLGQRSYAQKSSSESNATTTNERAAAKGVEDSSPNHPIPSNKAEPTLRDGTQSPMADMEGNLKEDLPEDVKQHNEDVEHRYDRPYNHTGDDGNTEPAWKRD</sequence>
<evidence type="ECO:0000313" key="3">
    <source>
        <dbReference type="Proteomes" id="UP001146351"/>
    </source>
</evidence>
<name>A0A9W9HRG3_9EURO</name>
<accession>A0A9W9HRG3</accession>
<feature type="region of interest" description="Disordered" evidence="1">
    <location>
        <begin position="1"/>
        <end position="126"/>
    </location>
</feature>
<proteinExistence type="predicted"/>
<gene>
    <name evidence="2" type="ORF">N7492_008325</name>
</gene>
<keyword evidence="3" id="KW-1185">Reference proteome</keyword>
<protein>
    <submittedName>
        <fullName evidence="2">Uncharacterized protein</fullName>
    </submittedName>
</protein>
<reference evidence="2" key="2">
    <citation type="journal article" date="2023" name="IMA Fungus">
        <title>Comparative genomic study of the Penicillium genus elucidates a diverse pangenome and 15 lateral gene transfer events.</title>
        <authorList>
            <person name="Petersen C."/>
            <person name="Sorensen T."/>
            <person name="Nielsen M.R."/>
            <person name="Sondergaard T.E."/>
            <person name="Sorensen J.L."/>
            <person name="Fitzpatrick D.A."/>
            <person name="Frisvad J.C."/>
            <person name="Nielsen K.L."/>
        </authorList>
    </citation>
    <scope>NUCLEOTIDE SEQUENCE</scope>
    <source>
        <strain evidence="2">IBT 21917</strain>
    </source>
</reference>
<dbReference type="Proteomes" id="UP001146351">
    <property type="component" value="Unassembled WGS sequence"/>
</dbReference>
<feature type="compositionally biased region" description="Low complexity" evidence="1">
    <location>
        <begin position="36"/>
        <end position="47"/>
    </location>
</feature>
<dbReference type="EMBL" id="JAPQKO010000006">
    <property type="protein sequence ID" value="KAJ5155522.1"/>
    <property type="molecule type" value="Genomic_DNA"/>
</dbReference>
<comment type="caution">
    <text evidence="2">The sequence shown here is derived from an EMBL/GenBank/DDBJ whole genome shotgun (WGS) entry which is preliminary data.</text>
</comment>
<reference evidence="2" key="1">
    <citation type="submission" date="2022-11" db="EMBL/GenBank/DDBJ databases">
        <authorList>
            <person name="Petersen C."/>
        </authorList>
    </citation>
    <scope>NUCLEOTIDE SEQUENCE</scope>
    <source>
        <strain evidence="2">IBT 21917</strain>
    </source>
</reference>
<organism evidence="2 3">
    <name type="scientific">Penicillium capsulatum</name>
    <dbReference type="NCBI Taxonomy" id="69766"/>
    <lineage>
        <taxon>Eukaryota</taxon>
        <taxon>Fungi</taxon>
        <taxon>Dikarya</taxon>
        <taxon>Ascomycota</taxon>
        <taxon>Pezizomycotina</taxon>
        <taxon>Eurotiomycetes</taxon>
        <taxon>Eurotiomycetidae</taxon>
        <taxon>Eurotiales</taxon>
        <taxon>Aspergillaceae</taxon>
        <taxon>Penicillium</taxon>
    </lineage>
</organism>
<evidence type="ECO:0000256" key="1">
    <source>
        <dbReference type="SAM" id="MobiDB-lite"/>
    </source>
</evidence>
<dbReference type="AlphaFoldDB" id="A0A9W9HRG3"/>
<feature type="compositionally biased region" description="Basic and acidic residues" evidence="1">
    <location>
        <begin position="85"/>
        <end position="115"/>
    </location>
</feature>